<organism evidence="1 2">
    <name type="scientific">Pseudofrankia inefficax (strain DSM 45817 / CECT 9037 / DDB 130130 / EuI1c)</name>
    <name type="common">Frankia inefficax</name>
    <dbReference type="NCBI Taxonomy" id="298654"/>
    <lineage>
        <taxon>Bacteria</taxon>
        <taxon>Bacillati</taxon>
        <taxon>Actinomycetota</taxon>
        <taxon>Actinomycetes</taxon>
        <taxon>Frankiales</taxon>
        <taxon>Frankiaceae</taxon>
        <taxon>Pseudofrankia</taxon>
    </lineage>
</organism>
<evidence type="ECO:0000313" key="1">
    <source>
        <dbReference type="EMBL" id="ADP80720.1"/>
    </source>
</evidence>
<dbReference type="KEGG" id="fri:FraEuI1c_2688"/>
<dbReference type="PANTHER" id="PTHR43664:SF1">
    <property type="entry name" value="BETA-METHYLMALYL-COA DEHYDRATASE"/>
    <property type="match status" value="1"/>
</dbReference>
<dbReference type="Gene3D" id="3.10.129.10">
    <property type="entry name" value="Hotdog Thioesterase"/>
    <property type="match status" value="2"/>
</dbReference>
<name>E3J5C2_PSEI1</name>
<dbReference type="SUPFAM" id="SSF54637">
    <property type="entry name" value="Thioesterase/thiol ester dehydrase-isomerase"/>
    <property type="match status" value="2"/>
</dbReference>
<dbReference type="OrthoDB" id="9796589at2"/>
<evidence type="ECO:0000313" key="2">
    <source>
        <dbReference type="Proteomes" id="UP000002484"/>
    </source>
</evidence>
<sequence length="341" mass="35725">MTTTEAEAVVAEGPYFDELTVGQVFRSAPGLTLTDGLADAHRAIVGGRLPLALDAELAARVTGADRPVAAPNVVWDVAIGQSTVVTHHVKANLFYRGLVFRRAPLIGDTLRTGTEVVALRQNKARPGRRPTGLAVLRITTVDQHARPVLDFWRCAMLPLRDPDRATGHGDDTDAVGVAPAPAQLAAAVDGWDLAPVADLGAGPRFADLAVGQRWVVGGGDVVSSAPELARLTLNVAQVHHDAAAAGGRRLVYGGHTIGLAFAQVTRALPSLVTVAGWAGCDHTGPVHEGDTLRGEITVEQLSPLPAGGGLARLRTLVRADAETPGGPARDVLDWRFFAVFP</sequence>
<dbReference type="STRING" id="298654.FraEuI1c_2688"/>
<gene>
    <name evidence="1" type="ordered locus">FraEuI1c_2688</name>
</gene>
<dbReference type="AlphaFoldDB" id="E3J5C2"/>
<dbReference type="RefSeq" id="WP_013423838.1">
    <property type="nucleotide sequence ID" value="NC_014666.1"/>
</dbReference>
<dbReference type="InParanoid" id="E3J5C2"/>
<dbReference type="InterPro" id="IPR029069">
    <property type="entry name" value="HotDog_dom_sf"/>
</dbReference>
<dbReference type="eggNOG" id="COG2030">
    <property type="taxonomic scope" value="Bacteria"/>
</dbReference>
<reference evidence="1 2" key="1">
    <citation type="submission" date="2010-10" db="EMBL/GenBank/DDBJ databases">
        <title>Complete sequence of Frankia sp. EuI1c.</title>
        <authorList>
            <consortium name="US DOE Joint Genome Institute"/>
            <person name="Lucas S."/>
            <person name="Copeland A."/>
            <person name="Lapidus A."/>
            <person name="Cheng J.-F."/>
            <person name="Bruce D."/>
            <person name="Goodwin L."/>
            <person name="Pitluck S."/>
            <person name="Chertkov O."/>
            <person name="Detter J.C."/>
            <person name="Han C."/>
            <person name="Tapia R."/>
            <person name="Land M."/>
            <person name="Hauser L."/>
            <person name="Jeffries C."/>
            <person name="Kyrpides N."/>
            <person name="Ivanova N."/>
            <person name="Mikhailova N."/>
            <person name="Beauchemin N."/>
            <person name="Sen A."/>
            <person name="Sur S.A."/>
            <person name="Gtari M."/>
            <person name="Wall L."/>
            <person name="Tisa L."/>
            <person name="Woyke T."/>
        </authorList>
    </citation>
    <scope>NUCLEOTIDE SEQUENCE [LARGE SCALE GENOMIC DNA]</scope>
    <source>
        <strain evidence="2">DSM 45817 / CECT 9037 / EuI1c</strain>
    </source>
</reference>
<protein>
    <submittedName>
        <fullName evidence="1">Acyl dehydratase-like protein</fullName>
    </submittedName>
</protein>
<dbReference type="HOGENOM" id="CLU_828681_0_0_11"/>
<dbReference type="PANTHER" id="PTHR43664">
    <property type="entry name" value="MONOAMINE OXIDASE-RELATED"/>
    <property type="match status" value="1"/>
</dbReference>
<dbReference type="CDD" id="cd03451">
    <property type="entry name" value="FkbR2"/>
    <property type="match status" value="1"/>
</dbReference>
<dbReference type="EMBL" id="CP002299">
    <property type="protein sequence ID" value="ADP80720.1"/>
    <property type="molecule type" value="Genomic_DNA"/>
</dbReference>
<proteinExistence type="predicted"/>
<keyword evidence="2" id="KW-1185">Reference proteome</keyword>
<dbReference type="Proteomes" id="UP000002484">
    <property type="component" value="Chromosome"/>
</dbReference>
<accession>E3J5C2</accession>
<dbReference type="InterPro" id="IPR052342">
    <property type="entry name" value="MCH/BMMD"/>
</dbReference>